<organism evidence="6 7">
    <name type="scientific">Cinnamomum micranthum f. kanehirae</name>
    <dbReference type="NCBI Taxonomy" id="337451"/>
    <lineage>
        <taxon>Eukaryota</taxon>
        <taxon>Viridiplantae</taxon>
        <taxon>Streptophyta</taxon>
        <taxon>Embryophyta</taxon>
        <taxon>Tracheophyta</taxon>
        <taxon>Spermatophyta</taxon>
        <taxon>Magnoliopsida</taxon>
        <taxon>Magnoliidae</taxon>
        <taxon>Laurales</taxon>
        <taxon>Lauraceae</taxon>
        <taxon>Cinnamomum</taxon>
    </lineage>
</organism>
<dbReference type="PRINTS" id="PR01161">
    <property type="entry name" value="TUBULIN"/>
</dbReference>
<keyword evidence="3" id="KW-0547">Nucleotide-binding</keyword>
<dbReference type="STRING" id="337451.A0A3S3N301"/>
<evidence type="ECO:0000313" key="7">
    <source>
        <dbReference type="Proteomes" id="UP000283530"/>
    </source>
</evidence>
<dbReference type="SUPFAM" id="SSF52490">
    <property type="entry name" value="Tubulin nucleotide-binding domain-like"/>
    <property type="match status" value="1"/>
</dbReference>
<keyword evidence="4" id="KW-0342">GTP-binding</keyword>
<sequence>MLNLYLKQRRQFLDQYYEKGHLRHCTPRFLKPNRPSLFSKPFSSRPSNLLIQRHPTALLQKGGKQIQPSDLPPPPLKTPLSYSSSSKPLFCFSVSGISPDDPPRSRVPAGNAGIRSVPSSGKSSATKHGIDPTGRYTGTSDLQLERVNVYYNEASCGRFVPRAVLMDLEPGTMDSVRTGVYGQIFPTR</sequence>
<dbReference type="Gene3D" id="3.40.50.1440">
    <property type="entry name" value="Tubulin/FtsZ, GTPase domain"/>
    <property type="match status" value="1"/>
</dbReference>
<evidence type="ECO:0000256" key="4">
    <source>
        <dbReference type="ARBA" id="ARBA00023134"/>
    </source>
</evidence>
<keyword evidence="7" id="KW-1185">Reference proteome</keyword>
<dbReference type="InterPro" id="IPR000217">
    <property type="entry name" value="Tubulin"/>
</dbReference>
<comment type="similarity">
    <text evidence="1">Belongs to the tubulin family.</text>
</comment>
<evidence type="ECO:0000256" key="2">
    <source>
        <dbReference type="ARBA" id="ARBA00022701"/>
    </source>
</evidence>
<feature type="compositionally biased region" description="Polar residues" evidence="5">
    <location>
        <begin position="117"/>
        <end position="126"/>
    </location>
</feature>
<dbReference type="EMBL" id="QPKB01000003">
    <property type="protein sequence ID" value="RWR79779.1"/>
    <property type="molecule type" value="Genomic_DNA"/>
</dbReference>
<proteinExistence type="inferred from homology"/>
<evidence type="ECO:0000256" key="5">
    <source>
        <dbReference type="SAM" id="MobiDB-lite"/>
    </source>
</evidence>
<dbReference type="GO" id="GO:0007017">
    <property type="term" value="P:microtubule-based process"/>
    <property type="evidence" value="ECO:0007669"/>
    <property type="project" value="InterPro"/>
</dbReference>
<dbReference type="PANTHER" id="PTHR36527:SF3">
    <property type="entry name" value="OS01G0282866 PROTEIN"/>
    <property type="match status" value="1"/>
</dbReference>
<protein>
    <submittedName>
        <fullName evidence="6">Tubulin beta chain</fullName>
    </submittedName>
</protein>
<feature type="region of interest" description="Disordered" evidence="5">
    <location>
        <begin position="61"/>
        <end position="82"/>
    </location>
</feature>
<accession>A0A3S3N301</accession>
<feature type="region of interest" description="Disordered" evidence="5">
    <location>
        <begin position="96"/>
        <end position="137"/>
    </location>
</feature>
<dbReference type="GO" id="GO:0005874">
    <property type="term" value="C:microtubule"/>
    <property type="evidence" value="ECO:0007669"/>
    <property type="project" value="UniProtKB-KW"/>
</dbReference>
<name>A0A3S3N301_9MAGN</name>
<evidence type="ECO:0000256" key="3">
    <source>
        <dbReference type="ARBA" id="ARBA00022741"/>
    </source>
</evidence>
<evidence type="ECO:0000313" key="6">
    <source>
        <dbReference type="EMBL" id="RWR79779.1"/>
    </source>
</evidence>
<dbReference type="OrthoDB" id="1662883at2759"/>
<dbReference type="AlphaFoldDB" id="A0A3S3N301"/>
<dbReference type="Proteomes" id="UP000283530">
    <property type="component" value="Unassembled WGS sequence"/>
</dbReference>
<dbReference type="GO" id="GO:0005525">
    <property type="term" value="F:GTP binding"/>
    <property type="evidence" value="ECO:0007669"/>
    <property type="project" value="UniProtKB-KW"/>
</dbReference>
<evidence type="ECO:0000256" key="1">
    <source>
        <dbReference type="ARBA" id="ARBA00009636"/>
    </source>
</evidence>
<gene>
    <name evidence="6" type="ORF">CKAN_00837600</name>
</gene>
<dbReference type="InterPro" id="IPR036525">
    <property type="entry name" value="Tubulin/FtsZ_GTPase_sf"/>
</dbReference>
<keyword evidence="2" id="KW-0493">Microtubule</keyword>
<comment type="caution">
    <text evidence="6">The sequence shown here is derived from an EMBL/GenBank/DDBJ whole genome shotgun (WGS) entry which is preliminary data.</text>
</comment>
<dbReference type="PANTHER" id="PTHR36527">
    <property type="entry name" value="OS01G0282866 PROTEIN"/>
    <property type="match status" value="1"/>
</dbReference>
<reference evidence="6 7" key="1">
    <citation type="journal article" date="2019" name="Nat. Plants">
        <title>Stout camphor tree genome fills gaps in understanding of flowering plant genome evolution.</title>
        <authorList>
            <person name="Chaw S.M."/>
            <person name="Liu Y.C."/>
            <person name="Wu Y.W."/>
            <person name="Wang H.Y."/>
            <person name="Lin C.I."/>
            <person name="Wu C.S."/>
            <person name="Ke H.M."/>
            <person name="Chang L.Y."/>
            <person name="Hsu C.Y."/>
            <person name="Yang H.T."/>
            <person name="Sudianto E."/>
            <person name="Hsu M.H."/>
            <person name="Wu K.P."/>
            <person name="Wang L.N."/>
            <person name="Leebens-Mack J.H."/>
            <person name="Tsai I.J."/>
        </authorList>
    </citation>
    <scope>NUCLEOTIDE SEQUENCE [LARGE SCALE GENOMIC DNA]</scope>
    <source>
        <strain evidence="7">cv. Chaw 1501</strain>
        <tissue evidence="6">Young leaves</tissue>
    </source>
</reference>